<reference evidence="7" key="1">
    <citation type="submission" date="2023-02" db="EMBL/GenBank/DDBJ databases">
        <title>Genome of toxic invasive species Heracleum sosnowskyi carries increased number of genes despite the absence of recent whole-genome duplications.</title>
        <authorList>
            <person name="Schelkunov M."/>
            <person name="Shtratnikova V."/>
            <person name="Makarenko M."/>
            <person name="Klepikova A."/>
            <person name="Omelchenko D."/>
            <person name="Novikova G."/>
            <person name="Obukhova E."/>
            <person name="Bogdanov V."/>
            <person name="Penin A."/>
            <person name="Logacheva M."/>
        </authorList>
    </citation>
    <scope>NUCLEOTIDE SEQUENCE</scope>
    <source>
        <strain evidence="7">Hsosn_3</strain>
        <tissue evidence="7">Leaf</tissue>
    </source>
</reference>
<keyword evidence="4" id="KW-0804">Transcription</keyword>
<dbReference type="GO" id="GO:0003677">
    <property type="term" value="F:DNA binding"/>
    <property type="evidence" value="ECO:0007669"/>
    <property type="project" value="UniProtKB-KW"/>
</dbReference>
<dbReference type="GO" id="GO:0005634">
    <property type="term" value="C:nucleus"/>
    <property type="evidence" value="ECO:0007669"/>
    <property type="project" value="UniProtKB-SubCell"/>
</dbReference>
<evidence type="ECO:0000256" key="3">
    <source>
        <dbReference type="ARBA" id="ARBA00023125"/>
    </source>
</evidence>
<dbReference type="CDD" id="cd10017">
    <property type="entry name" value="B3_DNA"/>
    <property type="match status" value="2"/>
</dbReference>
<protein>
    <recommendedName>
        <fullName evidence="6">TF-B3 domain-containing protein</fullName>
    </recommendedName>
</protein>
<accession>A0AAD8ICR1</accession>
<sequence>MGRRPNSRRARTKRFFVRVLLSGFMKKLLIPRKYAMLHRETLGKECVLWPTHTRDSWHVRTKLIENELYFKKGWGAFSKHHSLQFGDMLIFRHVRDSEFEVDVVDKSATPKETLASKKDQLMKDIAPIPTSGENQNQCQAKFMSASNSERTLKCKELCDKAMEEAENFQSRSKYPSVVIVMQPAYVEKGYLHVPSAFRKKIYKKEGDNEVKLQFLGEERRAIMRNVRGQCRITAGWGTFVKEKSIEVDDVCVLEFINREDDDDVIKISNFNCNC</sequence>
<dbReference type="EMBL" id="JAUIZM010000005">
    <property type="protein sequence ID" value="KAK1383364.1"/>
    <property type="molecule type" value="Genomic_DNA"/>
</dbReference>
<dbReference type="AlphaFoldDB" id="A0AAD8ICR1"/>
<name>A0AAD8ICR1_9APIA</name>
<proteinExistence type="predicted"/>
<evidence type="ECO:0000256" key="4">
    <source>
        <dbReference type="ARBA" id="ARBA00023163"/>
    </source>
</evidence>
<keyword evidence="8" id="KW-1185">Reference proteome</keyword>
<comment type="subcellular location">
    <subcellularLocation>
        <location evidence="1">Nucleus</location>
    </subcellularLocation>
</comment>
<dbReference type="PANTHER" id="PTHR31920:SF132">
    <property type="entry name" value="TF-B3 DOMAIN-CONTAINING PROTEIN"/>
    <property type="match status" value="1"/>
</dbReference>
<gene>
    <name evidence="7" type="ORF">POM88_021099</name>
</gene>
<dbReference type="Pfam" id="PF02362">
    <property type="entry name" value="B3"/>
    <property type="match status" value="2"/>
</dbReference>
<dbReference type="SMART" id="SM01019">
    <property type="entry name" value="B3"/>
    <property type="match status" value="2"/>
</dbReference>
<evidence type="ECO:0000259" key="6">
    <source>
        <dbReference type="PROSITE" id="PS50863"/>
    </source>
</evidence>
<dbReference type="Proteomes" id="UP001237642">
    <property type="component" value="Unassembled WGS sequence"/>
</dbReference>
<dbReference type="PROSITE" id="PS50863">
    <property type="entry name" value="B3"/>
    <property type="match status" value="1"/>
</dbReference>
<dbReference type="InterPro" id="IPR003340">
    <property type="entry name" value="B3_DNA-bd"/>
</dbReference>
<evidence type="ECO:0000313" key="7">
    <source>
        <dbReference type="EMBL" id="KAK1383364.1"/>
    </source>
</evidence>
<evidence type="ECO:0000256" key="2">
    <source>
        <dbReference type="ARBA" id="ARBA00023015"/>
    </source>
</evidence>
<dbReference type="SUPFAM" id="SSF101936">
    <property type="entry name" value="DNA-binding pseudobarrel domain"/>
    <property type="match status" value="2"/>
</dbReference>
<evidence type="ECO:0000256" key="5">
    <source>
        <dbReference type="ARBA" id="ARBA00023242"/>
    </source>
</evidence>
<feature type="domain" description="TF-B3" evidence="6">
    <location>
        <begin position="13"/>
        <end position="107"/>
    </location>
</feature>
<keyword evidence="5" id="KW-0539">Nucleus</keyword>
<dbReference type="Gene3D" id="2.40.330.10">
    <property type="entry name" value="DNA-binding pseudobarrel domain"/>
    <property type="match status" value="2"/>
</dbReference>
<keyword evidence="2" id="KW-0805">Transcription regulation</keyword>
<dbReference type="InterPro" id="IPR050655">
    <property type="entry name" value="Plant_B3_domain"/>
</dbReference>
<dbReference type="InterPro" id="IPR015300">
    <property type="entry name" value="DNA-bd_pseudobarrel_sf"/>
</dbReference>
<dbReference type="PANTHER" id="PTHR31920">
    <property type="entry name" value="B3 DOMAIN-CONTAINING"/>
    <property type="match status" value="1"/>
</dbReference>
<evidence type="ECO:0000256" key="1">
    <source>
        <dbReference type="ARBA" id="ARBA00004123"/>
    </source>
</evidence>
<evidence type="ECO:0000313" key="8">
    <source>
        <dbReference type="Proteomes" id="UP001237642"/>
    </source>
</evidence>
<reference evidence="7" key="2">
    <citation type="submission" date="2023-05" db="EMBL/GenBank/DDBJ databases">
        <authorList>
            <person name="Schelkunov M.I."/>
        </authorList>
    </citation>
    <scope>NUCLEOTIDE SEQUENCE</scope>
    <source>
        <strain evidence="7">Hsosn_3</strain>
        <tissue evidence="7">Leaf</tissue>
    </source>
</reference>
<comment type="caution">
    <text evidence="7">The sequence shown here is derived from an EMBL/GenBank/DDBJ whole genome shotgun (WGS) entry which is preliminary data.</text>
</comment>
<organism evidence="7 8">
    <name type="scientific">Heracleum sosnowskyi</name>
    <dbReference type="NCBI Taxonomy" id="360622"/>
    <lineage>
        <taxon>Eukaryota</taxon>
        <taxon>Viridiplantae</taxon>
        <taxon>Streptophyta</taxon>
        <taxon>Embryophyta</taxon>
        <taxon>Tracheophyta</taxon>
        <taxon>Spermatophyta</taxon>
        <taxon>Magnoliopsida</taxon>
        <taxon>eudicotyledons</taxon>
        <taxon>Gunneridae</taxon>
        <taxon>Pentapetalae</taxon>
        <taxon>asterids</taxon>
        <taxon>campanulids</taxon>
        <taxon>Apiales</taxon>
        <taxon>Apiaceae</taxon>
        <taxon>Apioideae</taxon>
        <taxon>apioid superclade</taxon>
        <taxon>Tordylieae</taxon>
        <taxon>Tordyliinae</taxon>
        <taxon>Heracleum</taxon>
    </lineage>
</organism>
<keyword evidence="3" id="KW-0238">DNA-binding</keyword>